<feature type="domain" description="GFO/IDH/MocA-like oxidoreductase" evidence="6">
    <location>
        <begin position="151"/>
        <end position="265"/>
    </location>
</feature>
<dbReference type="Pfam" id="PF01408">
    <property type="entry name" value="GFO_IDH_MocA"/>
    <property type="match status" value="1"/>
</dbReference>
<accession>A0A1S9RHK4</accession>
<dbReference type="SUPFAM" id="SSF55347">
    <property type="entry name" value="Glyceraldehyde-3-phosphate dehydrogenase-like, C-terminal domain"/>
    <property type="match status" value="1"/>
</dbReference>
<dbReference type="EMBL" id="LJBN01000173">
    <property type="protein sequence ID" value="OOQ84915.1"/>
    <property type="molecule type" value="Genomic_DNA"/>
</dbReference>
<dbReference type="InterPro" id="IPR036291">
    <property type="entry name" value="NAD(P)-bd_dom_sf"/>
</dbReference>
<dbReference type="GO" id="GO:0000166">
    <property type="term" value="F:nucleotide binding"/>
    <property type="evidence" value="ECO:0007669"/>
    <property type="project" value="InterPro"/>
</dbReference>
<dbReference type="PROSITE" id="PS00580">
    <property type="entry name" value="RIBOSOMAL_L32E"/>
    <property type="match status" value="1"/>
</dbReference>
<comment type="similarity">
    <text evidence="1">Belongs to the eukaryotic ribosomal protein eL32 family.</text>
</comment>
<evidence type="ECO:0000256" key="2">
    <source>
        <dbReference type="ARBA" id="ARBA00010928"/>
    </source>
</evidence>
<keyword evidence="3" id="KW-0689">Ribosomal protein</keyword>
<evidence type="ECO:0000259" key="5">
    <source>
        <dbReference type="Pfam" id="PF01408"/>
    </source>
</evidence>
<dbReference type="InterPro" id="IPR055170">
    <property type="entry name" value="GFO_IDH_MocA-like_dom"/>
</dbReference>
<protein>
    <submittedName>
        <fullName evidence="7">NAD-binding Rossmann fold oxidoreductase family protein</fullName>
    </submittedName>
</protein>
<dbReference type="InterPro" id="IPR000683">
    <property type="entry name" value="Gfo/Idh/MocA-like_OxRdtase_N"/>
</dbReference>
<dbReference type="InterPro" id="IPR036351">
    <property type="entry name" value="Ribosomal_eL32_sf"/>
</dbReference>
<evidence type="ECO:0000256" key="1">
    <source>
        <dbReference type="ARBA" id="ARBA00008431"/>
    </source>
</evidence>
<dbReference type="GO" id="GO:0005840">
    <property type="term" value="C:ribosome"/>
    <property type="evidence" value="ECO:0007669"/>
    <property type="project" value="UniProtKB-KW"/>
</dbReference>
<proteinExistence type="inferred from homology"/>
<evidence type="ECO:0000259" key="6">
    <source>
        <dbReference type="Pfam" id="PF22725"/>
    </source>
</evidence>
<dbReference type="Gene3D" id="3.40.50.720">
    <property type="entry name" value="NAD(P)-binding Rossmann-like Domain"/>
    <property type="match status" value="1"/>
</dbReference>
<feature type="domain" description="Gfo/Idh/MocA-like oxidoreductase N-terminal" evidence="5">
    <location>
        <begin position="3"/>
        <end position="121"/>
    </location>
</feature>
<dbReference type="AlphaFoldDB" id="A0A1S9RHK4"/>
<evidence type="ECO:0000256" key="4">
    <source>
        <dbReference type="ARBA" id="ARBA00023274"/>
    </source>
</evidence>
<dbReference type="InterPro" id="IPR001515">
    <property type="entry name" value="Ribosomal_eL32"/>
</dbReference>
<dbReference type="Gene3D" id="3.30.360.10">
    <property type="entry name" value="Dihydrodipicolinate Reductase, domain 2"/>
    <property type="match status" value="1"/>
</dbReference>
<name>A0A1S9RHK4_PENBI</name>
<dbReference type="Pfam" id="PF01655">
    <property type="entry name" value="Ribosomal_L32e"/>
    <property type="match status" value="1"/>
</dbReference>
<dbReference type="CDD" id="cd00513">
    <property type="entry name" value="Ribosomal_L32_L32e"/>
    <property type="match status" value="1"/>
</dbReference>
<comment type="similarity">
    <text evidence="2">Belongs to the Gfo/Idh/MocA family.</text>
</comment>
<dbReference type="GO" id="GO:0006740">
    <property type="term" value="P:NADPH regeneration"/>
    <property type="evidence" value="ECO:0007669"/>
    <property type="project" value="TreeGrafter"/>
</dbReference>
<evidence type="ECO:0000256" key="3">
    <source>
        <dbReference type="ARBA" id="ARBA00022980"/>
    </source>
</evidence>
<comment type="caution">
    <text evidence="7">The sequence shown here is derived from an EMBL/GenBank/DDBJ whole genome shotgun (WGS) entry which is preliminary data.</text>
</comment>
<gene>
    <name evidence="7" type="ORF">PEBR_28242</name>
</gene>
<dbReference type="PANTHER" id="PTHR42840:SF5">
    <property type="entry name" value="NAD(P)-BINDING ROSSMANN-FOLD SUPERFAMILY PROTEIN"/>
    <property type="match status" value="1"/>
</dbReference>
<dbReference type="GO" id="GO:0016491">
    <property type="term" value="F:oxidoreductase activity"/>
    <property type="evidence" value="ECO:0007669"/>
    <property type="project" value="TreeGrafter"/>
</dbReference>
<dbReference type="Pfam" id="PF22725">
    <property type="entry name" value="GFO_IDH_MocA_C3"/>
    <property type="match status" value="1"/>
</dbReference>
<dbReference type="SMART" id="SM01393">
    <property type="entry name" value="Ribosomal_L32e"/>
    <property type="match status" value="1"/>
</dbReference>
<organism evidence="7 8">
    <name type="scientific">Penicillium brasilianum</name>
    <dbReference type="NCBI Taxonomy" id="104259"/>
    <lineage>
        <taxon>Eukaryota</taxon>
        <taxon>Fungi</taxon>
        <taxon>Dikarya</taxon>
        <taxon>Ascomycota</taxon>
        <taxon>Pezizomycotina</taxon>
        <taxon>Eurotiomycetes</taxon>
        <taxon>Eurotiomycetidae</taxon>
        <taxon>Eurotiales</taxon>
        <taxon>Aspergillaceae</taxon>
        <taxon>Penicillium</taxon>
    </lineage>
</organism>
<dbReference type="GO" id="GO:0003735">
    <property type="term" value="F:structural constituent of ribosome"/>
    <property type="evidence" value="ECO:0007669"/>
    <property type="project" value="InterPro"/>
</dbReference>
<evidence type="ECO:0000313" key="8">
    <source>
        <dbReference type="Proteomes" id="UP000190744"/>
    </source>
</evidence>
<dbReference type="SUPFAM" id="SSF52042">
    <property type="entry name" value="Ribosomal protein L32e"/>
    <property type="match status" value="1"/>
</dbReference>
<dbReference type="SUPFAM" id="SSF51735">
    <property type="entry name" value="NAD(P)-binding Rossmann-fold domains"/>
    <property type="match status" value="1"/>
</dbReference>
<dbReference type="Proteomes" id="UP000190744">
    <property type="component" value="Unassembled WGS sequence"/>
</dbReference>
<dbReference type="PANTHER" id="PTHR42840">
    <property type="entry name" value="NAD(P)-BINDING ROSSMANN-FOLD SUPERFAMILY PROTEIN-RELATED"/>
    <property type="match status" value="1"/>
</dbReference>
<dbReference type="GO" id="GO:0005737">
    <property type="term" value="C:cytoplasm"/>
    <property type="evidence" value="ECO:0007669"/>
    <property type="project" value="TreeGrafter"/>
</dbReference>
<sequence>MPIGVAIIGSGNFAKEQHLPAVKATADLQLKAIYSRSLKSAQTLASGTPDVDLYSDDSGTGKSYDDLLARSDIGAVIIGLPILAQPEFIKRALTAGKHVLSEKPIAKDVATARELLQWYQKSIDPNKTIWAVGENFRYMTKFLFAAEKVRELGRVRQFRVNVQSRVKEDNKYYLTSWRKTPEYQGGFLLDGGVHMLAGLRLILGSTEHLTVVSAQTQQLQDYLPPVDTVDAVVQTKSGATGVVSLSWGSDFNDNSFEFACEKGVVTLQFDNVTVNGVQHHIEFDGKGVVPEVAEFASTVLNGRSVAERQSPEQALADLEALEQMLESDGRRKEACPHREEAYVNRPPDRFGFSHNPNPPTFCLDSIALRPTGTSRRPLKRGRGGKIRDAQEGLRNVGRVVERYRSSLQFDTTRFFRHQSDRFMRVGASWRKPKGIDNCVRRRFKGVIRMPKIGYGSNKKTRHMMPSGHKAFLVHNTKDVELLLMHNRTYAAEIAHAVSSRKRVEILAKAKALGVKVTNAKGRVTTEA</sequence>
<keyword evidence="4" id="KW-0687">Ribonucleoprotein</keyword>
<reference evidence="8" key="1">
    <citation type="submission" date="2015-09" db="EMBL/GenBank/DDBJ databases">
        <authorList>
            <person name="Fill T.P."/>
            <person name="Baretta J.F."/>
            <person name="de Almeida L.G."/>
            <person name="Rocha M."/>
            <person name="de Souza D.H."/>
            <person name="Malavazi I."/>
            <person name="Cerdeira L.T."/>
            <person name="Hong H."/>
            <person name="Samborskyy M."/>
            <person name="de Vasconcelos A.T."/>
            <person name="Leadlay P."/>
            <person name="Rodrigues-Filho E."/>
        </authorList>
    </citation>
    <scope>NUCLEOTIDE SEQUENCE [LARGE SCALE GENOMIC DNA]</scope>
    <source>
        <strain evidence="8">LaBioMMi 136</strain>
    </source>
</reference>
<dbReference type="InterPro" id="IPR018263">
    <property type="entry name" value="Ribosomal_eL32_CS"/>
</dbReference>
<dbReference type="GO" id="GO:1990904">
    <property type="term" value="C:ribonucleoprotein complex"/>
    <property type="evidence" value="ECO:0007669"/>
    <property type="project" value="UniProtKB-KW"/>
</dbReference>
<evidence type="ECO:0000313" key="7">
    <source>
        <dbReference type="EMBL" id="OOQ84915.1"/>
    </source>
</evidence>
<dbReference type="GO" id="GO:0006412">
    <property type="term" value="P:translation"/>
    <property type="evidence" value="ECO:0007669"/>
    <property type="project" value="InterPro"/>
</dbReference>